<keyword evidence="13" id="KW-0653">Protein transport</keyword>
<keyword evidence="11" id="KW-0571">Peptide transport</keyword>
<dbReference type="PANTHER" id="PTHR11654">
    <property type="entry name" value="OLIGOPEPTIDE TRANSPORTER-RELATED"/>
    <property type="match status" value="1"/>
</dbReference>
<dbReference type="Gene3D" id="1.20.1250.20">
    <property type="entry name" value="MFS general substrate transporter like domains"/>
    <property type="match status" value="2"/>
</dbReference>
<evidence type="ECO:0000256" key="12">
    <source>
        <dbReference type="ARBA" id="ARBA00022859"/>
    </source>
</evidence>
<evidence type="ECO:0000256" key="4">
    <source>
        <dbReference type="ARBA" id="ARBA00005982"/>
    </source>
</evidence>
<keyword evidence="5 31" id="KW-0813">Transport</keyword>
<evidence type="ECO:0000256" key="24">
    <source>
        <dbReference type="ARBA" id="ARBA00042838"/>
    </source>
</evidence>
<keyword evidence="12" id="KW-0391">Immunity</keyword>
<dbReference type="GO" id="GO:0030670">
    <property type="term" value="C:phagocytic vesicle membrane"/>
    <property type="evidence" value="ECO:0007669"/>
    <property type="project" value="UniProtKB-SubCell"/>
</dbReference>
<dbReference type="SUPFAM" id="SSF103473">
    <property type="entry name" value="MFS general substrate transporter"/>
    <property type="match status" value="1"/>
</dbReference>
<dbReference type="GO" id="GO:0015031">
    <property type="term" value="P:protein transport"/>
    <property type="evidence" value="ECO:0007669"/>
    <property type="project" value="UniProtKB-KW"/>
</dbReference>
<evidence type="ECO:0000256" key="17">
    <source>
        <dbReference type="ARBA" id="ARBA00023329"/>
    </source>
</evidence>
<evidence type="ECO:0000256" key="6">
    <source>
        <dbReference type="ARBA" id="ARBA00022475"/>
    </source>
</evidence>
<evidence type="ECO:0000256" key="23">
    <source>
        <dbReference type="ARBA" id="ARBA00041092"/>
    </source>
</evidence>
<dbReference type="GO" id="GO:0015293">
    <property type="term" value="F:symporter activity"/>
    <property type="evidence" value="ECO:0007669"/>
    <property type="project" value="UniProtKB-KW"/>
</dbReference>
<dbReference type="OMA" id="TEDIMAN"/>
<keyword evidence="7" id="KW-0597">Phosphoprotein</keyword>
<accession>A0A974BYP3</accession>
<sequence length="743" mass="82229">MGSKTKCSPPLPHTMSGSHTYPSVFSLPGQKSGISKYFSTTASSPTKKVPKLCGTNYPLSIMFIVVNEFCERFSYYGMKAVLTLYFLNYLHWDENLSTTVYHAFSGLCYFTPLIGAPIADAWLGKFNTIFYLSILYVIGHIIKSVGAIPTVGSTEVHVALSVIGLIAIAFGTGGIKPCVAAFGGDQFEEEHAQERSKFFSIFYLSINAGSLISTFVTPVLRGDVQCFGGDCYALAFGVPAALMFVALIVFVAGSGMYKKYPPQGNILASVFGCIGFALKNRWRHRSKQHPKREHWLDWADEKYQKRLITEVKMVTKVLFLYIPLPMFWALFDQQGSRWTLQATRMNSDFGGFVLQPDQIQILNPLLILILIPVFDLGIYPLIRCCKIDFKAIPKMAIGMILAALAFAVATVVEIKINETLPPVSAAKESYLQVLNLARGELIVEIPGLETIRQPSLHDTNPVDPDYIKLDLLNAHNDFNVELTQGTVKSECKLHIEEKSSFSLLVYSEENSLNCSLIEESQTKPANGLAMVRFINMLSDEANVTIGDSTVSARRGDVSNYVTLKRGKITASCLTELNTYELDLGLLNFGATYTVILLMGNDGNIELKKTEDVTANSFHVAWQVPQYVLLSAGEVMFSVTGLEFSYSQAPTSMKSVLQAGWLFTIAIGNVIVLIVAQAGTLEQWAEFILFAALLVAVCIIFSIMGYFYVPANPDDLKDDEELEKKQLPDDNLNAIPMEEKKTKM</sequence>
<evidence type="ECO:0000256" key="13">
    <source>
        <dbReference type="ARBA" id="ARBA00022927"/>
    </source>
</evidence>
<feature type="transmembrane region" description="Helical" evidence="32">
    <location>
        <begin position="158"/>
        <end position="182"/>
    </location>
</feature>
<dbReference type="Pfam" id="PF00854">
    <property type="entry name" value="PTR2"/>
    <property type="match status" value="2"/>
</dbReference>
<dbReference type="AlphaFoldDB" id="A0A974BYP3"/>
<keyword evidence="16" id="KW-0325">Glycoprotein</keyword>
<gene>
    <name evidence="33" type="ORF">XELAEV_18044377mg</name>
</gene>
<keyword evidence="6" id="KW-1003">Cell membrane</keyword>
<evidence type="ECO:0000256" key="20">
    <source>
        <dbReference type="ARBA" id="ARBA00036032"/>
    </source>
</evidence>
<evidence type="ECO:0000256" key="18">
    <source>
        <dbReference type="ARBA" id="ARBA00035821"/>
    </source>
</evidence>
<evidence type="ECO:0000256" key="19">
    <source>
        <dbReference type="ARBA" id="ARBA00035916"/>
    </source>
</evidence>
<evidence type="ECO:0000313" key="34">
    <source>
        <dbReference type="Proteomes" id="UP000694892"/>
    </source>
</evidence>
<dbReference type="InterPro" id="IPR000109">
    <property type="entry name" value="POT_fam"/>
</dbReference>
<comment type="catalytic activity">
    <reaction evidence="25">
        <text>L-alanyl-L-alanine(out) + 2 H(+)(out) = L-alanyl-L-alanine(in) + 2 H(+)(in)</text>
        <dbReference type="Rhea" id="RHEA:76183"/>
        <dbReference type="ChEBI" id="CHEBI:15378"/>
        <dbReference type="ChEBI" id="CHEBI:195181"/>
    </reaction>
    <physiologicalReaction direction="left-to-right" evidence="25">
        <dbReference type="Rhea" id="RHEA:76184"/>
    </physiologicalReaction>
</comment>
<evidence type="ECO:0000256" key="14">
    <source>
        <dbReference type="ARBA" id="ARBA00022989"/>
    </source>
</evidence>
<evidence type="ECO:0000256" key="21">
    <source>
        <dbReference type="ARBA" id="ARBA00036391"/>
    </source>
</evidence>
<keyword evidence="14 32" id="KW-1133">Transmembrane helix</keyword>
<feature type="transmembrane region" description="Helical" evidence="32">
    <location>
        <begin position="129"/>
        <end position="151"/>
    </location>
</feature>
<evidence type="ECO:0000256" key="32">
    <source>
        <dbReference type="SAM" id="Phobius"/>
    </source>
</evidence>
<dbReference type="InterPro" id="IPR018456">
    <property type="entry name" value="PTR2_symporter_CS"/>
</dbReference>
<evidence type="ECO:0000256" key="10">
    <source>
        <dbReference type="ARBA" id="ARBA00022847"/>
    </source>
</evidence>
<dbReference type="FunFam" id="1.20.1250.20:FF:000158">
    <property type="entry name" value="Solute carrier family 15 member 2"/>
    <property type="match status" value="1"/>
</dbReference>
<dbReference type="CDD" id="cd17411">
    <property type="entry name" value="MFS_SLC15A2"/>
    <property type="match status" value="1"/>
</dbReference>
<evidence type="ECO:0000256" key="16">
    <source>
        <dbReference type="ARBA" id="ARBA00023180"/>
    </source>
</evidence>
<comment type="catalytic activity">
    <reaction evidence="26">
        <text>N-acetyl-D-muramoyl-L-alanyl-D-isoglutamine(out) + 3 H(+)(out) = N-acetyl-D-muramoyl-L-alanyl-D-isoglutamine(in) + 3 H(+)(in)</text>
        <dbReference type="Rhea" id="RHEA:76375"/>
        <dbReference type="ChEBI" id="CHEBI:15378"/>
        <dbReference type="ChEBI" id="CHEBI:155830"/>
    </reaction>
    <physiologicalReaction direction="left-to-right" evidence="26">
        <dbReference type="Rhea" id="RHEA:76376"/>
    </physiologicalReaction>
</comment>
<dbReference type="GO" id="GO:0140206">
    <property type="term" value="P:dipeptide import across plasma membrane"/>
    <property type="evidence" value="ECO:0007669"/>
    <property type="project" value="UniProtKB-ARBA"/>
</dbReference>
<comment type="catalytic activity">
    <reaction evidence="22">
        <text>a dipeptide(out) + 2 H(+)(out) = a dipeptide(in) + 2 H(+)(in)</text>
        <dbReference type="Rhea" id="RHEA:76179"/>
        <dbReference type="ChEBI" id="CHEBI:15378"/>
        <dbReference type="ChEBI" id="CHEBI:90799"/>
    </reaction>
    <physiologicalReaction direction="left-to-right" evidence="22">
        <dbReference type="Rhea" id="RHEA:76180"/>
    </physiologicalReaction>
</comment>
<evidence type="ECO:0000256" key="7">
    <source>
        <dbReference type="ARBA" id="ARBA00022553"/>
    </source>
</evidence>
<evidence type="ECO:0000256" key="1">
    <source>
        <dbReference type="ARBA" id="ARBA00004221"/>
    </source>
</evidence>
<feature type="transmembrane region" description="Helical" evidence="32">
    <location>
        <begin position="104"/>
        <end position="123"/>
    </location>
</feature>
<comment type="similarity">
    <text evidence="4 31">Belongs to the major facilitator superfamily. Proton-dependent oligopeptide transporter (POT/PTR) (TC 2.A.17) family.</text>
</comment>
<evidence type="ECO:0000256" key="28">
    <source>
        <dbReference type="ARBA" id="ARBA00056584"/>
    </source>
</evidence>
<feature type="transmembrane region" description="Helical" evidence="32">
    <location>
        <begin position="313"/>
        <end position="331"/>
    </location>
</feature>
<dbReference type="InterPro" id="IPR043381">
    <property type="entry name" value="SLC15A2"/>
</dbReference>
<protein>
    <recommendedName>
        <fullName evidence="23">Solute carrier family 15 member 2</fullName>
    </recommendedName>
    <alternativeName>
        <fullName evidence="30">Kidney H(+)/peptide cotransporter</fullName>
    </alternativeName>
    <alternativeName>
        <fullName evidence="29">Oligopeptide transporter, kidney isoform</fullName>
    </alternativeName>
    <alternativeName>
        <fullName evidence="24">Peptide transporter 2</fullName>
    </alternativeName>
</protein>
<dbReference type="Proteomes" id="UP000694892">
    <property type="component" value="Chromosome 9_10L"/>
</dbReference>
<evidence type="ECO:0000256" key="9">
    <source>
        <dbReference type="ARBA" id="ARBA00022692"/>
    </source>
</evidence>
<evidence type="ECO:0000256" key="31">
    <source>
        <dbReference type="RuleBase" id="RU003755"/>
    </source>
</evidence>
<dbReference type="GO" id="GO:0071916">
    <property type="term" value="F:dipeptide transmembrane transporter activity"/>
    <property type="evidence" value="ECO:0007669"/>
    <property type="project" value="UniProtKB-ARBA"/>
</dbReference>
<evidence type="ECO:0000256" key="11">
    <source>
        <dbReference type="ARBA" id="ARBA00022856"/>
    </source>
</evidence>
<comment type="subcellular location">
    <subcellularLocation>
        <location evidence="1">Apical cell membrane</location>
    </subcellularLocation>
    <subcellularLocation>
        <location evidence="3">Cell membrane</location>
        <topology evidence="3">Multi-pass membrane protein</topology>
    </subcellularLocation>
    <subcellularLocation>
        <location evidence="2">Cytoplasmic vesicle</location>
        <location evidence="2">Phagosome membrane</location>
        <topology evidence="2">Multi-pass membrane protein</topology>
    </subcellularLocation>
    <subcellularLocation>
        <location evidence="31">Membrane</location>
        <topology evidence="31">Multi-pass membrane protein</topology>
    </subcellularLocation>
</comment>
<evidence type="ECO:0000256" key="3">
    <source>
        <dbReference type="ARBA" id="ARBA00004651"/>
    </source>
</evidence>
<keyword evidence="17" id="KW-0968">Cytoplasmic vesicle</keyword>
<feature type="transmembrane region" description="Helical" evidence="32">
    <location>
        <begin position="655"/>
        <end position="674"/>
    </location>
</feature>
<keyword evidence="15 32" id="KW-0472">Membrane</keyword>
<dbReference type="GO" id="GO:0045087">
    <property type="term" value="P:innate immune response"/>
    <property type="evidence" value="ECO:0007669"/>
    <property type="project" value="UniProtKB-KW"/>
</dbReference>
<reference evidence="34" key="1">
    <citation type="journal article" date="2016" name="Nature">
        <title>Genome evolution in the allotetraploid frog Xenopus laevis.</title>
        <authorList>
            <person name="Session A.M."/>
            <person name="Uno Y."/>
            <person name="Kwon T."/>
            <person name="Chapman J.A."/>
            <person name="Toyoda A."/>
            <person name="Takahashi S."/>
            <person name="Fukui A."/>
            <person name="Hikosaka A."/>
            <person name="Suzuki A."/>
            <person name="Kondo M."/>
            <person name="van Heeringen S.J."/>
            <person name="Quigley I."/>
            <person name="Heinz S."/>
            <person name="Ogino H."/>
            <person name="Ochi H."/>
            <person name="Hellsten U."/>
            <person name="Lyons J.B."/>
            <person name="Simakov O."/>
            <person name="Putnam N."/>
            <person name="Stites J."/>
            <person name="Kuroki Y."/>
            <person name="Tanaka T."/>
            <person name="Michiue T."/>
            <person name="Watanabe M."/>
            <person name="Bogdanovic O."/>
            <person name="Lister R."/>
            <person name="Georgiou G."/>
            <person name="Paranjpe S.S."/>
            <person name="van Kruijsbergen I."/>
            <person name="Shu S."/>
            <person name="Carlson J."/>
            <person name="Kinoshita T."/>
            <person name="Ohta Y."/>
            <person name="Mawaribuchi S."/>
            <person name="Jenkins J."/>
            <person name="Grimwood J."/>
            <person name="Schmutz J."/>
            <person name="Mitros T."/>
            <person name="Mozaffari S.V."/>
            <person name="Suzuki Y."/>
            <person name="Haramoto Y."/>
            <person name="Yamamoto T.S."/>
            <person name="Takagi C."/>
            <person name="Heald R."/>
            <person name="Miller K."/>
            <person name="Haudenschild C."/>
            <person name="Kitzman J."/>
            <person name="Nakayama T."/>
            <person name="Izutsu Y."/>
            <person name="Robert J."/>
            <person name="Fortriede J."/>
            <person name="Burns K."/>
            <person name="Lotay V."/>
            <person name="Karimi K."/>
            <person name="Yasuoka Y."/>
            <person name="Dichmann D.S."/>
            <person name="Flajnik M.F."/>
            <person name="Houston D.W."/>
            <person name="Shendure J."/>
            <person name="DuPasquier L."/>
            <person name="Vize P.D."/>
            <person name="Zorn A.M."/>
            <person name="Ito M."/>
            <person name="Marcotte E.M."/>
            <person name="Wallingford J.B."/>
            <person name="Ito Y."/>
            <person name="Asashima M."/>
            <person name="Ueno N."/>
            <person name="Matsuda Y."/>
            <person name="Veenstra G.J."/>
            <person name="Fujiyama A."/>
            <person name="Harland R.M."/>
            <person name="Taira M."/>
            <person name="Rokhsar D.S."/>
        </authorList>
    </citation>
    <scope>NUCLEOTIDE SEQUENCE [LARGE SCALE GENOMIC DNA]</scope>
    <source>
        <strain evidence="34">J</strain>
    </source>
</reference>
<feature type="transmembrane region" description="Helical" evidence="32">
    <location>
        <begin position="202"/>
        <end position="220"/>
    </location>
</feature>
<evidence type="ECO:0000256" key="15">
    <source>
        <dbReference type="ARBA" id="ARBA00023136"/>
    </source>
</evidence>
<evidence type="ECO:0000256" key="22">
    <source>
        <dbReference type="ARBA" id="ARBA00036620"/>
    </source>
</evidence>
<dbReference type="InterPro" id="IPR036259">
    <property type="entry name" value="MFS_trans_sf"/>
</dbReference>
<feature type="transmembrane region" description="Helical" evidence="32">
    <location>
        <begin position="73"/>
        <end position="92"/>
    </location>
</feature>
<comment type="catalytic activity">
    <reaction evidence="19">
        <text>glycyl-L-lysine(out) + 2 H(+)(out) = glycyl-L-lysine(in) + 2 H(+)(in)</text>
        <dbReference type="Rhea" id="RHEA:76171"/>
        <dbReference type="ChEBI" id="CHEBI:15378"/>
        <dbReference type="ChEBI" id="CHEBI:194323"/>
    </reaction>
    <physiologicalReaction direction="left-to-right" evidence="19">
        <dbReference type="Rhea" id="RHEA:76172"/>
    </physiologicalReaction>
</comment>
<feature type="transmembrane region" description="Helical" evidence="32">
    <location>
        <begin position="361"/>
        <end position="382"/>
    </location>
</feature>
<comment type="function">
    <text evidence="28">Proton-coupled amino-acid transporter that transports oligopeptides of 2 to 4 amino acids with a preference for dipeptides. Transports neutral and anionic dipeptides with a proton to peptide stoichiometry of 2:1 or 3:1. In kidney, involved in the absorption of circulating di- and tripeptides from the glomerular filtrate. Can also transport beta-lactam antibiotics, such as the aminocephalosporin cefadroxil, and other antiviral and anticancer drugs. Transports the dipeptide-like aminopeptidase inhibitor bestatin. Also able to transport carnosine. Involved in innate immunity by promoting the detection of microbial pathogens by NOD-like receptors (NLRs). Mediates transport of bacterial peptidoglycans across the plasma membrane or, in macrophages, the phagosome membrane: catalyzes the transport of certain bacterial peptidoglycans, such as muramyl dipeptide (MDP), the NOD2 ligand.</text>
</comment>
<comment type="catalytic activity">
    <reaction evidence="20">
        <text>glycyl-L-glutamate(out) + 3 H(+)(out) = glycyl-L-glutamate(in) + 3 H(+)(in)</text>
        <dbReference type="Rhea" id="RHEA:76175"/>
        <dbReference type="ChEBI" id="CHEBI:15378"/>
        <dbReference type="ChEBI" id="CHEBI:73784"/>
    </reaction>
    <physiologicalReaction direction="left-to-right" evidence="20">
        <dbReference type="Rhea" id="RHEA:76176"/>
    </physiologicalReaction>
</comment>
<feature type="transmembrane region" description="Helical" evidence="32">
    <location>
        <begin position="232"/>
        <end position="252"/>
    </location>
</feature>
<dbReference type="PROSITE" id="PS01023">
    <property type="entry name" value="PTR2_2"/>
    <property type="match status" value="1"/>
</dbReference>
<keyword evidence="9 31" id="KW-0812">Transmembrane</keyword>
<keyword evidence="8" id="KW-0399">Innate immunity</keyword>
<evidence type="ECO:0000256" key="30">
    <source>
        <dbReference type="ARBA" id="ARBA00083870"/>
    </source>
</evidence>
<evidence type="ECO:0000256" key="8">
    <source>
        <dbReference type="ARBA" id="ARBA00022588"/>
    </source>
</evidence>
<comment type="catalytic activity">
    <reaction evidence="21">
        <text>carnosine(out) + 2 H(+)(out) = carnosine(in) + 2 H(+)(in)</text>
        <dbReference type="Rhea" id="RHEA:76191"/>
        <dbReference type="ChEBI" id="CHEBI:15378"/>
        <dbReference type="ChEBI" id="CHEBI:57485"/>
    </reaction>
    <physiologicalReaction direction="left-to-right" evidence="21">
        <dbReference type="Rhea" id="RHEA:76192"/>
    </physiologicalReaction>
</comment>
<organism evidence="33 34">
    <name type="scientific">Xenopus laevis</name>
    <name type="common">African clawed frog</name>
    <dbReference type="NCBI Taxonomy" id="8355"/>
    <lineage>
        <taxon>Eukaryota</taxon>
        <taxon>Metazoa</taxon>
        <taxon>Chordata</taxon>
        <taxon>Craniata</taxon>
        <taxon>Vertebrata</taxon>
        <taxon>Euteleostomi</taxon>
        <taxon>Amphibia</taxon>
        <taxon>Batrachia</taxon>
        <taxon>Anura</taxon>
        <taxon>Pipoidea</taxon>
        <taxon>Pipidae</taxon>
        <taxon>Xenopodinae</taxon>
        <taxon>Xenopus</taxon>
        <taxon>Xenopus</taxon>
    </lineage>
</organism>
<name>A0A974BYP3_XENLA</name>
<dbReference type="GO" id="GO:0016324">
    <property type="term" value="C:apical plasma membrane"/>
    <property type="evidence" value="ECO:0007669"/>
    <property type="project" value="UniProtKB-SubCell"/>
</dbReference>
<evidence type="ECO:0000256" key="25">
    <source>
        <dbReference type="ARBA" id="ARBA00050757"/>
    </source>
</evidence>
<dbReference type="FunFam" id="1.20.1250.20:FF:000049">
    <property type="entry name" value="Solute carrier family 15 member 2"/>
    <property type="match status" value="1"/>
</dbReference>
<keyword evidence="10" id="KW-0769">Symport</keyword>
<proteinExistence type="inferred from homology"/>
<evidence type="ECO:0000256" key="29">
    <source>
        <dbReference type="ARBA" id="ARBA00083190"/>
    </source>
</evidence>
<comment type="catalytic activity">
    <reaction evidence="18">
        <text>an L-amino acid tripeptide(out) + 2 H(+)(out) = an L-amino acid tripeptide(in) + 2 H(+)(in)</text>
        <dbReference type="Rhea" id="RHEA:76187"/>
        <dbReference type="ChEBI" id="CHEBI:15378"/>
        <dbReference type="ChEBI" id="CHEBI:155837"/>
    </reaction>
    <physiologicalReaction direction="left-to-right" evidence="18">
        <dbReference type="Rhea" id="RHEA:76188"/>
    </physiologicalReaction>
</comment>
<feature type="transmembrane region" description="Helical" evidence="32">
    <location>
        <begin position="686"/>
        <end position="708"/>
    </location>
</feature>
<dbReference type="EMBL" id="CM004482">
    <property type="protein sequence ID" value="OCT63279.1"/>
    <property type="molecule type" value="Genomic_DNA"/>
</dbReference>
<comment type="catalytic activity">
    <reaction evidence="27">
        <text>glycyl-L-leucine(out) + 2 H(+)(out) = glycyl-L-leucine(in) + 2 H(+)(in)</text>
        <dbReference type="Rhea" id="RHEA:76167"/>
        <dbReference type="ChEBI" id="CHEBI:15378"/>
        <dbReference type="ChEBI" id="CHEBI:143163"/>
    </reaction>
    <physiologicalReaction direction="left-to-right" evidence="27">
        <dbReference type="Rhea" id="RHEA:76168"/>
    </physiologicalReaction>
</comment>
<evidence type="ECO:0000256" key="27">
    <source>
        <dbReference type="ARBA" id="ARBA00051899"/>
    </source>
</evidence>
<feature type="transmembrane region" description="Helical" evidence="32">
    <location>
        <begin position="394"/>
        <end position="412"/>
    </location>
</feature>
<evidence type="ECO:0000256" key="26">
    <source>
        <dbReference type="ARBA" id="ARBA00051256"/>
    </source>
</evidence>
<evidence type="ECO:0000256" key="5">
    <source>
        <dbReference type="ARBA" id="ARBA00022448"/>
    </source>
</evidence>
<evidence type="ECO:0000256" key="2">
    <source>
        <dbReference type="ARBA" id="ARBA00004265"/>
    </source>
</evidence>
<evidence type="ECO:0000313" key="33">
    <source>
        <dbReference type="EMBL" id="OCT63279.1"/>
    </source>
</evidence>